<accession>A0A239AY31</accession>
<dbReference type="NCBIfam" id="TIGR00229">
    <property type="entry name" value="sensory_box"/>
    <property type="match status" value="1"/>
</dbReference>
<dbReference type="Gene3D" id="1.10.8.60">
    <property type="match status" value="1"/>
</dbReference>
<dbReference type="Pfam" id="PF02954">
    <property type="entry name" value="HTH_8"/>
    <property type="match status" value="1"/>
</dbReference>
<dbReference type="GO" id="GO:0043565">
    <property type="term" value="F:sequence-specific DNA binding"/>
    <property type="evidence" value="ECO:0007669"/>
    <property type="project" value="InterPro"/>
</dbReference>
<dbReference type="Gene3D" id="1.10.10.60">
    <property type="entry name" value="Homeodomain-like"/>
    <property type="match status" value="1"/>
</dbReference>
<evidence type="ECO:0000259" key="6">
    <source>
        <dbReference type="PROSITE" id="PS50112"/>
    </source>
</evidence>
<dbReference type="FunFam" id="3.40.50.300:FF:000006">
    <property type="entry name" value="DNA-binding transcriptional regulator NtrC"/>
    <property type="match status" value="1"/>
</dbReference>
<keyword evidence="3" id="KW-0805">Transcription regulation</keyword>
<dbReference type="InterPro" id="IPR035965">
    <property type="entry name" value="PAS-like_dom_sf"/>
</dbReference>
<proteinExistence type="predicted"/>
<dbReference type="InterPro" id="IPR058031">
    <property type="entry name" value="AAA_lid_NorR"/>
</dbReference>
<dbReference type="InterPro" id="IPR025943">
    <property type="entry name" value="Sigma_54_int_dom_ATP-bd_2"/>
</dbReference>
<dbReference type="PANTHER" id="PTHR32071">
    <property type="entry name" value="TRANSCRIPTIONAL REGULATORY PROTEIN"/>
    <property type="match status" value="1"/>
</dbReference>
<dbReference type="Pfam" id="PF00989">
    <property type="entry name" value="PAS"/>
    <property type="match status" value="1"/>
</dbReference>
<sequence length="480" mass="54517">MEYKYILETMLVHLDEGIILVDSEANVTFFNEPATNIAGITDEEAIGKNILDIFPDLTPETSTFYRVLKNREAIIDYVQTYENHKGKRVSTLTSTIPLIKNGVIIGALEKYRDLSQVKYLSEQVASLQKQLFHKNKADRQYRGNGTIYTFQDIIGESNVIRELEKKASKIVNSDSPVLVYGETGTGKELLVQAIHNGGKRRNKPFIAQNCAALPKTLLEGILFGTSSGSFTGAKEKLGLFELADGGTLFLDEINSMDIELQGKLLRVLQDGAIRRIGDNKTTVVDVRIMASTNEDPIKVMERGALREDLYYRLHVIFLTIPPLRARKEDIQPLVNHFINSYNKKLFKNVKKVSPETMEILKQYPWYGNIRELKYTLESIMNFIETDRITTQDLPYNLLKHSQSNHSLTTLDSKEEKALDSEAVIAPLEGALKCYEKLLICRAIEKSNGNCAEAARLLKIPRQTLHNKIRKYKIEWKINTK</sequence>
<keyword evidence="2" id="KW-0067">ATP-binding</keyword>
<reference evidence="7 8" key="1">
    <citation type="submission" date="2017-06" db="EMBL/GenBank/DDBJ databases">
        <authorList>
            <person name="Kim H.J."/>
            <person name="Triplett B.A."/>
        </authorList>
    </citation>
    <scope>NUCLEOTIDE SEQUENCE [LARGE SCALE GENOMIC DNA]</scope>
    <source>
        <strain evidence="7 8">SCA</strain>
    </source>
</reference>
<dbReference type="Pfam" id="PF00158">
    <property type="entry name" value="Sigma54_activat"/>
    <property type="match status" value="1"/>
</dbReference>
<evidence type="ECO:0000313" key="7">
    <source>
        <dbReference type="EMBL" id="SNS00409.1"/>
    </source>
</evidence>
<dbReference type="InterPro" id="IPR027417">
    <property type="entry name" value="P-loop_NTPase"/>
</dbReference>
<dbReference type="CDD" id="cd00009">
    <property type="entry name" value="AAA"/>
    <property type="match status" value="1"/>
</dbReference>
<dbReference type="PROSITE" id="PS50045">
    <property type="entry name" value="SIGMA54_INTERACT_4"/>
    <property type="match status" value="1"/>
</dbReference>
<dbReference type="PROSITE" id="PS00676">
    <property type="entry name" value="SIGMA54_INTERACT_2"/>
    <property type="match status" value="1"/>
</dbReference>
<dbReference type="SUPFAM" id="SSF55785">
    <property type="entry name" value="PYP-like sensor domain (PAS domain)"/>
    <property type="match status" value="1"/>
</dbReference>
<dbReference type="EMBL" id="FZOJ01000002">
    <property type="protein sequence ID" value="SNS00409.1"/>
    <property type="molecule type" value="Genomic_DNA"/>
</dbReference>
<dbReference type="InterPro" id="IPR025662">
    <property type="entry name" value="Sigma_54_int_dom_ATP-bd_1"/>
</dbReference>
<dbReference type="InterPro" id="IPR013767">
    <property type="entry name" value="PAS_fold"/>
</dbReference>
<dbReference type="AlphaFoldDB" id="A0A239AY31"/>
<dbReference type="Proteomes" id="UP000198304">
    <property type="component" value="Unassembled WGS sequence"/>
</dbReference>
<dbReference type="InterPro" id="IPR002197">
    <property type="entry name" value="HTH_Fis"/>
</dbReference>
<dbReference type="InterPro" id="IPR003593">
    <property type="entry name" value="AAA+_ATPase"/>
</dbReference>
<protein>
    <submittedName>
        <fullName evidence="7">Arginine utilization regulatory protein</fullName>
    </submittedName>
</protein>
<dbReference type="GO" id="GO:0006355">
    <property type="term" value="P:regulation of DNA-templated transcription"/>
    <property type="evidence" value="ECO:0007669"/>
    <property type="project" value="InterPro"/>
</dbReference>
<dbReference type="PRINTS" id="PR01590">
    <property type="entry name" value="HTHFIS"/>
</dbReference>
<dbReference type="SMART" id="SM00382">
    <property type="entry name" value="AAA"/>
    <property type="match status" value="1"/>
</dbReference>
<dbReference type="Gene3D" id="3.30.450.20">
    <property type="entry name" value="PAS domain"/>
    <property type="match status" value="1"/>
</dbReference>
<evidence type="ECO:0000313" key="8">
    <source>
        <dbReference type="Proteomes" id="UP000198304"/>
    </source>
</evidence>
<keyword evidence="1" id="KW-0547">Nucleotide-binding</keyword>
<gene>
    <name evidence="7" type="ORF">SAMN05446037_1002339</name>
</gene>
<evidence type="ECO:0000259" key="5">
    <source>
        <dbReference type="PROSITE" id="PS50045"/>
    </source>
</evidence>
<dbReference type="CDD" id="cd00130">
    <property type="entry name" value="PAS"/>
    <property type="match status" value="1"/>
</dbReference>
<dbReference type="Pfam" id="PF25601">
    <property type="entry name" value="AAA_lid_14"/>
    <property type="match status" value="1"/>
</dbReference>
<evidence type="ECO:0000256" key="3">
    <source>
        <dbReference type="ARBA" id="ARBA00023015"/>
    </source>
</evidence>
<keyword evidence="8" id="KW-1185">Reference proteome</keyword>
<dbReference type="SUPFAM" id="SSF52540">
    <property type="entry name" value="P-loop containing nucleoside triphosphate hydrolases"/>
    <property type="match status" value="1"/>
</dbReference>
<evidence type="ECO:0000256" key="4">
    <source>
        <dbReference type="ARBA" id="ARBA00023163"/>
    </source>
</evidence>
<dbReference type="PROSITE" id="PS50112">
    <property type="entry name" value="PAS"/>
    <property type="match status" value="1"/>
</dbReference>
<dbReference type="SMART" id="SM00091">
    <property type="entry name" value="PAS"/>
    <property type="match status" value="1"/>
</dbReference>
<name>A0A239AY31_9FIRM</name>
<dbReference type="InterPro" id="IPR000014">
    <property type="entry name" value="PAS"/>
</dbReference>
<dbReference type="InterPro" id="IPR002078">
    <property type="entry name" value="Sigma_54_int"/>
</dbReference>
<keyword evidence="4" id="KW-0804">Transcription</keyword>
<feature type="domain" description="Sigma-54 factor interaction" evidence="5">
    <location>
        <begin position="153"/>
        <end position="381"/>
    </location>
</feature>
<feature type="domain" description="PAS" evidence="6">
    <location>
        <begin position="1"/>
        <end position="60"/>
    </location>
</feature>
<dbReference type="RefSeq" id="WP_089281505.1">
    <property type="nucleotide sequence ID" value="NZ_FZOJ01000002.1"/>
</dbReference>
<evidence type="ECO:0000256" key="1">
    <source>
        <dbReference type="ARBA" id="ARBA00022741"/>
    </source>
</evidence>
<dbReference type="OrthoDB" id="9803970at2"/>
<dbReference type="PANTHER" id="PTHR32071:SF74">
    <property type="entry name" value="TRANSCRIPTIONAL ACTIVATOR ROCR"/>
    <property type="match status" value="1"/>
</dbReference>
<dbReference type="SUPFAM" id="SSF46689">
    <property type="entry name" value="Homeodomain-like"/>
    <property type="match status" value="1"/>
</dbReference>
<evidence type="ECO:0000256" key="2">
    <source>
        <dbReference type="ARBA" id="ARBA00022840"/>
    </source>
</evidence>
<dbReference type="InterPro" id="IPR009057">
    <property type="entry name" value="Homeodomain-like_sf"/>
</dbReference>
<dbReference type="Gene3D" id="3.40.50.300">
    <property type="entry name" value="P-loop containing nucleotide triphosphate hydrolases"/>
    <property type="match status" value="1"/>
</dbReference>
<organism evidence="7 8">
    <name type="scientific">Anaerovirgula multivorans</name>
    <dbReference type="NCBI Taxonomy" id="312168"/>
    <lineage>
        <taxon>Bacteria</taxon>
        <taxon>Bacillati</taxon>
        <taxon>Bacillota</taxon>
        <taxon>Clostridia</taxon>
        <taxon>Peptostreptococcales</taxon>
        <taxon>Natronincolaceae</taxon>
        <taxon>Anaerovirgula</taxon>
    </lineage>
</organism>
<dbReference type="PROSITE" id="PS00675">
    <property type="entry name" value="SIGMA54_INTERACT_1"/>
    <property type="match status" value="1"/>
</dbReference>
<dbReference type="GO" id="GO:0005524">
    <property type="term" value="F:ATP binding"/>
    <property type="evidence" value="ECO:0007669"/>
    <property type="project" value="UniProtKB-KW"/>
</dbReference>